<dbReference type="Gene3D" id="3.40.50.720">
    <property type="entry name" value="NAD(P)-binding Rossmann-like Domain"/>
    <property type="match status" value="1"/>
</dbReference>
<evidence type="ECO:0000256" key="3">
    <source>
        <dbReference type="ARBA" id="ARBA00023002"/>
    </source>
</evidence>
<dbReference type="PANTHER" id="PTHR43401">
    <property type="entry name" value="L-THREONINE 3-DEHYDROGENASE"/>
    <property type="match status" value="1"/>
</dbReference>
<dbReference type="Proteomes" id="UP000501128">
    <property type="component" value="Chromosome"/>
</dbReference>
<dbReference type="KEGG" id="srho:HH216_17405"/>
<dbReference type="EMBL" id="CP051677">
    <property type="protein sequence ID" value="QJD81411.1"/>
    <property type="molecule type" value="Genomic_DNA"/>
</dbReference>
<dbReference type="InterPro" id="IPR013149">
    <property type="entry name" value="ADH-like_C"/>
</dbReference>
<keyword evidence="7" id="KW-1185">Reference proteome</keyword>
<dbReference type="InterPro" id="IPR036291">
    <property type="entry name" value="NAD(P)-bd_dom_sf"/>
</dbReference>
<protein>
    <submittedName>
        <fullName evidence="6">Alcohol dehydrogenase catalytic domain-containing protein</fullName>
    </submittedName>
</protein>
<proteinExistence type="inferred from homology"/>
<dbReference type="SUPFAM" id="SSF50129">
    <property type="entry name" value="GroES-like"/>
    <property type="match status" value="1"/>
</dbReference>
<keyword evidence="2 4" id="KW-0862">Zinc</keyword>
<dbReference type="Pfam" id="PF08240">
    <property type="entry name" value="ADH_N"/>
    <property type="match status" value="1"/>
</dbReference>
<name>A0A7L5DVA2_9BACT</name>
<evidence type="ECO:0000256" key="2">
    <source>
        <dbReference type="ARBA" id="ARBA00022833"/>
    </source>
</evidence>
<comment type="cofactor">
    <cofactor evidence="4">
        <name>Zn(2+)</name>
        <dbReference type="ChEBI" id="CHEBI:29105"/>
    </cofactor>
</comment>
<dbReference type="Gene3D" id="3.90.180.10">
    <property type="entry name" value="Medium-chain alcohol dehydrogenases, catalytic domain"/>
    <property type="match status" value="1"/>
</dbReference>
<dbReference type="AlphaFoldDB" id="A0A7L5DVA2"/>
<evidence type="ECO:0000313" key="6">
    <source>
        <dbReference type="EMBL" id="QJD81411.1"/>
    </source>
</evidence>
<reference evidence="6 7" key="1">
    <citation type="submission" date="2020-04" db="EMBL/GenBank/DDBJ databases">
        <title>Genome sequencing of novel species.</title>
        <authorList>
            <person name="Heo J."/>
            <person name="Kim S.-J."/>
            <person name="Kim J.-S."/>
            <person name="Hong S.-B."/>
            <person name="Kwon S.-W."/>
        </authorList>
    </citation>
    <scope>NUCLEOTIDE SEQUENCE [LARGE SCALE GENOMIC DNA]</scope>
    <source>
        <strain evidence="6 7">CJU-R4</strain>
    </source>
</reference>
<evidence type="ECO:0000259" key="5">
    <source>
        <dbReference type="SMART" id="SM00829"/>
    </source>
</evidence>
<gene>
    <name evidence="6" type="ORF">HH216_17405</name>
</gene>
<accession>A0A7L5DVA2</accession>
<dbReference type="GO" id="GO:0016616">
    <property type="term" value="F:oxidoreductase activity, acting on the CH-OH group of donors, NAD or NADP as acceptor"/>
    <property type="evidence" value="ECO:0007669"/>
    <property type="project" value="UniProtKB-ARBA"/>
</dbReference>
<evidence type="ECO:0000313" key="7">
    <source>
        <dbReference type="Proteomes" id="UP000501128"/>
    </source>
</evidence>
<evidence type="ECO:0000256" key="4">
    <source>
        <dbReference type="RuleBase" id="RU361277"/>
    </source>
</evidence>
<dbReference type="InterPro" id="IPR002328">
    <property type="entry name" value="ADH_Zn_CS"/>
</dbReference>
<keyword evidence="1 4" id="KW-0479">Metal-binding</keyword>
<dbReference type="InterPro" id="IPR013154">
    <property type="entry name" value="ADH-like_N"/>
</dbReference>
<evidence type="ECO:0000256" key="1">
    <source>
        <dbReference type="ARBA" id="ARBA00022723"/>
    </source>
</evidence>
<dbReference type="InterPro" id="IPR011032">
    <property type="entry name" value="GroES-like_sf"/>
</dbReference>
<dbReference type="InterPro" id="IPR020843">
    <property type="entry name" value="ER"/>
</dbReference>
<organism evidence="6 7">
    <name type="scientific">Spirosoma rhododendri</name>
    <dbReference type="NCBI Taxonomy" id="2728024"/>
    <lineage>
        <taxon>Bacteria</taxon>
        <taxon>Pseudomonadati</taxon>
        <taxon>Bacteroidota</taxon>
        <taxon>Cytophagia</taxon>
        <taxon>Cytophagales</taxon>
        <taxon>Cytophagaceae</taxon>
        <taxon>Spirosoma</taxon>
    </lineage>
</organism>
<keyword evidence="3" id="KW-0560">Oxidoreductase</keyword>
<comment type="similarity">
    <text evidence="4">Belongs to the zinc-containing alcohol dehydrogenase family.</text>
</comment>
<dbReference type="Pfam" id="PF00107">
    <property type="entry name" value="ADH_zinc_N"/>
    <property type="match status" value="1"/>
</dbReference>
<dbReference type="PROSITE" id="PS00059">
    <property type="entry name" value="ADH_ZINC"/>
    <property type="match status" value="1"/>
</dbReference>
<dbReference type="SUPFAM" id="SSF51735">
    <property type="entry name" value="NAD(P)-binding Rossmann-fold domains"/>
    <property type="match status" value="1"/>
</dbReference>
<dbReference type="PANTHER" id="PTHR43401:SF2">
    <property type="entry name" value="L-THREONINE 3-DEHYDROGENASE"/>
    <property type="match status" value="1"/>
</dbReference>
<dbReference type="InterPro" id="IPR050129">
    <property type="entry name" value="Zn_alcohol_dh"/>
</dbReference>
<sequence>MNAFFLEKPQQLSARNIPVPEPGRGEVRVKLAQVGVCGSDVHVFLGHRPLSRPTVIGHEGYGFIDKLGAAVTNRTIGERVVIEPNIPCMNCRFCFTGKGHICPNKRVIGLTENGCFAEYVCLPSAFCWAIPDEIDAANAVCIEPTAVSVHALFLSSARPGDTIAVVGLGAIGLLLTHLALRLGYRVLVSEISESKLQKAVNEGAIAAQGDAPTLNAIWEAHEVAAVFECAGSAGAVSLVAGAAPRGSEIVLLGLSEKHAQFTPLKIAREGITIVPSLIYQHPTDFRRTIELIRRQQITPATIISGYYPLNDIQAAFERAATGEESKLIIDLTA</sequence>
<feature type="domain" description="Enoyl reductase (ER)" evidence="5">
    <location>
        <begin position="7"/>
        <end position="329"/>
    </location>
</feature>
<dbReference type="GO" id="GO:0008270">
    <property type="term" value="F:zinc ion binding"/>
    <property type="evidence" value="ECO:0007669"/>
    <property type="project" value="InterPro"/>
</dbReference>
<dbReference type="SMART" id="SM00829">
    <property type="entry name" value="PKS_ER"/>
    <property type="match status" value="1"/>
</dbReference>